<evidence type="ECO:0000313" key="3">
    <source>
        <dbReference type="EMBL" id="KAF2804187.1"/>
    </source>
</evidence>
<reference evidence="5" key="2">
    <citation type="submission" date="2020-04" db="EMBL/GenBank/DDBJ databases">
        <authorList>
            <consortium name="NCBI Genome Project"/>
        </authorList>
    </citation>
    <scope>NUCLEOTIDE SEQUENCE</scope>
    <source>
        <strain evidence="5">CBS 304.34</strain>
    </source>
</reference>
<evidence type="ECO:0000256" key="2">
    <source>
        <dbReference type="SAM" id="MobiDB-lite"/>
    </source>
</evidence>
<feature type="region of interest" description="Disordered" evidence="2">
    <location>
        <begin position="198"/>
        <end position="227"/>
    </location>
</feature>
<protein>
    <submittedName>
        <fullName evidence="3 5">Uncharacterized protein</fullName>
    </submittedName>
</protein>
<dbReference type="AlphaFoldDB" id="A0A6A6Y8P2"/>
<keyword evidence="1" id="KW-0175">Coiled coil</keyword>
<feature type="compositionally biased region" description="Acidic residues" evidence="2">
    <location>
        <begin position="198"/>
        <end position="213"/>
    </location>
</feature>
<evidence type="ECO:0000313" key="5">
    <source>
        <dbReference type="RefSeq" id="XP_033571151.1"/>
    </source>
</evidence>
<reference evidence="5" key="3">
    <citation type="submission" date="2025-04" db="UniProtKB">
        <authorList>
            <consortium name="RefSeq"/>
        </authorList>
    </citation>
    <scope>IDENTIFICATION</scope>
    <source>
        <strain evidence="5">CBS 304.34</strain>
    </source>
</reference>
<accession>A0A6A6Y8P2</accession>
<dbReference type="GeneID" id="54461935"/>
<evidence type="ECO:0000256" key="1">
    <source>
        <dbReference type="SAM" id="Coils"/>
    </source>
</evidence>
<dbReference type="Proteomes" id="UP000504636">
    <property type="component" value="Unplaced"/>
</dbReference>
<sequence length="227" mass="25916">MPQLRRPHVMQPLTSYTLQSILYVQKKSHHISTTEIRRILDAQAVAAAKKQHAKELREAAKLLKKEAKIDEDENKQKRKEAVAKRVELRVHKLAKEKEYKATQRQRKQVQKRYDDAIIADSQNGSQITKNAVKKLHEALLIASSADAIAKTAVDEAISAWQHACVHVASLQNSTQNSTQNAGADEMEIDQFDEQFDEEFDEEMDEEIDEDGEMDENRVLESVEGGYY</sequence>
<feature type="coiled-coil region" evidence="1">
    <location>
        <begin position="45"/>
        <end position="112"/>
    </location>
</feature>
<organism evidence="3">
    <name type="scientific">Mytilinidion resinicola</name>
    <dbReference type="NCBI Taxonomy" id="574789"/>
    <lineage>
        <taxon>Eukaryota</taxon>
        <taxon>Fungi</taxon>
        <taxon>Dikarya</taxon>
        <taxon>Ascomycota</taxon>
        <taxon>Pezizomycotina</taxon>
        <taxon>Dothideomycetes</taxon>
        <taxon>Pleosporomycetidae</taxon>
        <taxon>Mytilinidiales</taxon>
        <taxon>Mytilinidiaceae</taxon>
        <taxon>Mytilinidion</taxon>
    </lineage>
</organism>
<keyword evidence="4" id="KW-1185">Reference proteome</keyword>
<gene>
    <name evidence="3 5" type="ORF">BDZ99DRAFT_467553</name>
</gene>
<reference evidence="3 5" key="1">
    <citation type="journal article" date="2020" name="Stud. Mycol.">
        <title>101 Dothideomycetes genomes: a test case for predicting lifestyles and emergence of pathogens.</title>
        <authorList>
            <person name="Haridas S."/>
            <person name="Albert R."/>
            <person name="Binder M."/>
            <person name="Bloem J."/>
            <person name="Labutti K."/>
            <person name="Salamov A."/>
            <person name="Andreopoulos B."/>
            <person name="Baker S."/>
            <person name="Barry K."/>
            <person name="Bills G."/>
            <person name="Bluhm B."/>
            <person name="Cannon C."/>
            <person name="Castanera R."/>
            <person name="Culley D."/>
            <person name="Daum C."/>
            <person name="Ezra D."/>
            <person name="Gonzalez J."/>
            <person name="Henrissat B."/>
            <person name="Kuo A."/>
            <person name="Liang C."/>
            <person name="Lipzen A."/>
            <person name="Lutzoni F."/>
            <person name="Magnuson J."/>
            <person name="Mondo S."/>
            <person name="Nolan M."/>
            <person name="Ohm R."/>
            <person name="Pangilinan J."/>
            <person name="Park H.-J."/>
            <person name="Ramirez L."/>
            <person name="Alfaro M."/>
            <person name="Sun H."/>
            <person name="Tritt A."/>
            <person name="Yoshinaga Y."/>
            <person name="Zwiers L.-H."/>
            <person name="Turgeon B."/>
            <person name="Goodwin S."/>
            <person name="Spatafora J."/>
            <person name="Crous P."/>
            <person name="Grigoriev I."/>
        </authorList>
    </citation>
    <scope>NUCLEOTIDE SEQUENCE</scope>
    <source>
        <strain evidence="3 5">CBS 304.34</strain>
    </source>
</reference>
<proteinExistence type="predicted"/>
<name>A0A6A6Y8P2_9PEZI</name>
<evidence type="ECO:0000313" key="4">
    <source>
        <dbReference type="Proteomes" id="UP000504636"/>
    </source>
</evidence>
<dbReference type="EMBL" id="MU003714">
    <property type="protein sequence ID" value="KAF2804187.1"/>
    <property type="molecule type" value="Genomic_DNA"/>
</dbReference>
<dbReference type="RefSeq" id="XP_033571151.1">
    <property type="nucleotide sequence ID" value="XM_033721042.1"/>
</dbReference>